<dbReference type="OrthoDB" id="9874829at2759"/>
<evidence type="ECO:0000256" key="11">
    <source>
        <dbReference type="SAM" id="MobiDB-lite"/>
    </source>
</evidence>
<dbReference type="PRINTS" id="PR01558">
    <property type="entry name" value="CHEMOKINER11"/>
</dbReference>
<dbReference type="GO" id="GO:0060326">
    <property type="term" value="P:cell chemotaxis"/>
    <property type="evidence" value="ECO:0007669"/>
    <property type="project" value="TreeGrafter"/>
</dbReference>
<dbReference type="KEGG" id="nfu:107383620"/>
<feature type="transmembrane region" description="Helical" evidence="12">
    <location>
        <begin position="43"/>
        <end position="64"/>
    </location>
</feature>
<proteinExistence type="inferred from homology"/>
<evidence type="ECO:0000313" key="16">
    <source>
        <dbReference type="Proteomes" id="UP000694548"/>
    </source>
</evidence>
<dbReference type="GO" id="GO:0016493">
    <property type="term" value="F:C-C chemokine receptor activity"/>
    <property type="evidence" value="ECO:0007669"/>
    <property type="project" value="TreeGrafter"/>
</dbReference>
<evidence type="ECO:0000256" key="8">
    <source>
        <dbReference type="ARBA" id="ARBA00023180"/>
    </source>
</evidence>
<dbReference type="Proteomes" id="UP000822369">
    <property type="component" value="Chromosome 5"/>
</dbReference>
<keyword evidence="3 10" id="KW-0812">Transmembrane</keyword>
<dbReference type="GO" id="GO:0007204">
    <property type="term" value="P:positive regulation of cytosolic calcium ion concentration"/>
    <property type="evidence" value="ECO:0007669"/>
    <property type="project" value="TreeGrafter"/>
</dbReference>
<dbReference type="GO" id="GO:0009897">
    <property type="term" value="C:external side of plasma membrane"/>
    <property type="evidence" value="ECO:0007669"/>
    <property type="project" value="TreeGrafter"/>
</dbReference>
<keyword evidence="7 10" id="KW-0675">Receptor</keyword>
<dbReference type="Proteomes" id="UP000694548">
    <property type="component" value="Chromosome sgr09"/>
</dbReference>
<dbReference type="InterPro" id="IPR000276">
    <property type="entry name" value="GPCR_Rhodpsn"/>
</dbReference>
<evidence type="ECO:0000313" key="14">
    <source>
        <dbReference type="EMBL" id="KAF7222222.1"/>
    </source>
</evidence>
<dbReference type="PROSITE" id="PS00237">
    <property type="entry name" value="G_PROTEIN_RECEP_F1_1"/>
    <property type="match status" value="1"/>
</dbReference>
<feature type="transmembrane region" description="Helical" evidence="12">
    <location>
        <begin position="206"/>
        <end position="229"/>
    </location>
</feature>
<name>A0A8C6L6P3_NOTFU</name>
<dbReference type="InterPro" id="IPR017452">
    <property type="entry name" value="GPCR_Rhodpsn_7TM"/>
</dbReference>
<feature type="domain" description="G-protein coupled receptors family 1 profile" evidence="13">
    <location>
        <begin position="55"/>
        <end position="314"/>
    </location>
</feature>
<keyword evidence="4 12" id="KW-1133">Transmembrane helix</keyword>
<protein>
    <submittedName>
        <fullName evidence="14 15">Atypical chemokine receptor 4</fullName>
    </submittedName>
</protein>
<reference evidence="15" key="1">
    <citation type="submission" date="2014-08" db="EMBL/GenBank/DDBJ databases">
        <authorList>
            <person name="Senf B."/>
            <person name="Petzold A."/>
            <person name="Downie B.R."/>
            <person name="Koch P."/>
            <person name="Platzer M."/>
        </authorList>
    </citation>
    <scope>NUCLEOTIDE SEQUENCE [LARGE SCALE GENOMIC DNA]</scope>
    <source>
        <strain evidence="15">GRZ</strain>
    </source>
</reference>
<evidence type="ECO:0000256" key="2">
    <source>
        <dbReference type="ARBA" id="ARBA00022475"/>
    </source>
</evidence>
<feature type="transmembrane region" description="Helical" evidence="12">
    <location>
        <begin position="116"/>
        <end position="138"/>
    </location>
</feature>
<comment type="subcellular location">
    <subcellularLocation>
        <location evidence="1">Cell membrane</location>
        <topology evidence="1">Multi-pass membrane protein</topology>
    </subcellularLocation>
</comment>
<evidence type="ECO:0000256" key="5">
    <source>
        <dbReference type="ARBA" id="ARBA00023040"/>
    </source>
</evidence>
<keyword evidence="16" id="KW-1185">Reference proteome</keyword>
<keyword evidence="2" id="KW-1003">Cell membrane</keyword>
<accession>A0A8C6L6P3</accession>
<evidence type="ECO:0000256" key="9">
    <source>
        <dbReference type="ARBA" id="ARBA00023224"/>
    </source>
</evidence>
<feature type="transmembrane region" description="Helical" evidence="12">
    <location>
        <begin position="249"/>
        <end position="267"/>
    </location>
</feature>
<evidence type="ECO:0000313" key="15">
    <source>
        <dbReference type="Ensembl" id="ENSNFUP00015016459.1"/>
    </source>
</evidence>
<dbReference type="OMA" id="DYYYHEN"/>
<evidence type="ECO:0000259" key="13">
    <source>
        <dbReference type="PROSITE" id="PS50262"/>
    </source>
</evidence>
<dbReference type="GeneTree" id="ENSGT01030000234667"/>
<dbReference type="SUPFAM" id="SSF81321">
    <property type="entry name" value="Family A G protein-coupled receptor-like"/>
    <property type="match status" value="1"/>
</dbReference>
<reference evidence="14" key="2">
    <citation type="submission" date="2020-03" db="EMBL/GenBank/DDBJ databases">
        <title>Intra-Species Differences in Population Size shape Life History and Genome Evolution.</title>
        <authorList>
            <person name="Willemsen D."/>
            <person name="Cui R."/>
            <person name="Valenzano D.R."/>
        </authorList>
    </citation>
    <scope>NUCLEOTIDE SEQUENCE</scope>
    <source>
        <strain evidence="14">GRZ</strain>
        <tissue evidence="14">Whole</tissue>
    </source>
</reference>
<keyword evidence="5 10" id="KW-0297">G-protein coupled receptor</keyword>
<feature type="transmembrane region" description="Helical" evidence="12">
    <location>
        <begin position="76"/>
        <end position="96"/>
    </location>
</feature>
<dbReference type="GO" id="GO:0019722">
    <property type="term" value="P:calcium-mediated signaling"/>
    <property type="evidence" value="ECO:0007669"/>
    <property type="project" value="TreeGrafter"/>
</dbReference>
<dbReference type="PANTHER" id="PTHR10489:SF910">
    <property type="entry name" value="ATYPICAL CHEMOKINE RECEPTOR 4"/>
    <property type="match status" value="1"/>
</dbReference>
<evidence type="ECO:0000256" key="7">
    <source>
        <dbReference type="ARBA" id="ARBA00023170"/>
    </source>
</evidence>
<evidence type="ECO:0000256" key="1">
    <source>
        <dbReference type="ARBA" id="ARBA00004651"/>
    </source>
</evidence>
<feature type="region of interest" description="Disordered" evidence="11">
    <location>
        <begin position="332"/>
        <end position="351"/>
    </location>
</feature>
<evidence type="ECO:0000256" key="12">
    <source>
        <dbReference type="SAM" id="Phobius"/>
    </source>
</evidence>
<dbReference type="EMBL" id="JAAVVJ010000005">
    <property type="protein sequence ID" value="KAF7222222.1"/>
    <property type="molecule type" value="Genomic_DNA"/>
</dbReference>
<keyword evidence="8" id="KW-0325">Glycoprotein</keyword>
<dbReference type="PRINTS" id="PR00237">
    <property type="entry name" value="GPCRRHODOPSN"/>
</dbReference>
<comment type="similarity">
    <text evidence="10">Belongs to the G-protein coupled receptor 1 family.</text>
</comment>
<dbReference type="InterPro" id="IPR050119">
    <property type="entry name" value="CCR1-9-like"/>
</dbReference>
<keyword evidence="9 10" id="KW-0807">Transducer</keyword>
<dbReference type="Gene3D" id="1.20.1070.10">
    <property type="entry name" value="Rhodopsin 7-helix transmembrane proteins"/>
    <property type="match status" value="1"/>
</dbReference>
<dbReference type="AlphaFoldDB" id="A0A8C6L6P3"/>
<evidence type="ECO:0000256" key="4">
    <source>
        <dbReference type="ARBA" id="ARBA00022989"/>
    </source>
</evidence>
<dbReference type="PROSITE" id="PS50262">
    <property type="entry name" value="G_PROTEIN_RECEP_F1_2"/>
    <property type="match status" value="1"/>
</dbReference>
<feature type="transmembrane region" description="Helical" evidence="12">
    <location>
        <begin position="159"/>
        <end position="180"/>
    </location>
</feature>
<dbReference type="FunFam" id="1.20.1070.10:FF:000035">
    <property type="entry name" value="C-C chemokine receptor type 6"/>
    <property type="match status" value="1"/>
</dbReference>
<dbReference type="GO" id="GO:0005044">
    <property type="term" value="F:scavenger receptor activity"/>
    <property type="evidence" value="ECO:0007669"/>
    <property type="project" value="InterPro"/>
</dbReference>
<evidence type="ECO:0000256" key="6">
    <source>
        <dbReference type="ARBA" id="ARBA00023136"/>
    </source>
</evidence>
<dbReference type="PANTHER" id="PTHR10489">
    <property type="entry name" value="CELL ADHESION MOLECULE"/>
    <property type="match status" value="1"/>
</dbReference>
<sequence>MAVVEDDDYYYYENASFNISYDDYPSVCEKGDIRSFAAFFLPIMYSVCLVAGLAGNILVLAVYVYHKRLKTMTDAFLSHLAVADLLLLLTLPFWAADAARGWQLGDIVCKVVSGCYTLNFTCCMLLLACISLDRYLALARVQGRAQRGQLQRLFIRKHCWKWCSAVWVTAFLLGLPDLIFSEVIKASTRNVCLAIYPPSMAQGGNAMLEVVEVLLGFLLPLLVMVICYWSMGKVLKDLPVESRGKKWRALRVLLIAVGVFVITQLPYNVLKVYRAMDSVYTLVTHCGTSKVLDQAAQVTECLALTHCCINPVLYAFMGSSFKQHMMKAAKKFGEGRRKRTKETPAEEGIGMSFSSHNEETNTFSI</sequence>
<gene>
    <name evidence="15" type="primary">ACKR4</name>
    <name evidence="14" type="ORF">G4P62_008884</name>
</gene>
<dbReference type="GO" id="GO:0019957">
    <property type="term" value="F:C-C chemokine binding"/>
    <property type="evidence" value="ECO:0007669"/>
    <property type="project" value="TreeGrafter"/>
</dbReference>
<evidence type="ECO:0000256" key="10">
    <source>
        <dbReference type="RuleBase" id="RU000688"/>
    </source>
</evidence>
<keyword evidence="6 12" id="KW-0472">Membrane</keyword>
<dbReference type="Pfam" id="PF00001">
    <property type="entry name" value="7tm_1"/>
    <property type="match status" value="1"/>
</dbReference>
<dbReference type="InterPro" id="IPR005383">
    <property type="entry name" value="ACKR4"/>
</dbReference>
<dbReference type="Ensembl" id="ENSNFUT00015017236.1">
    <property type="protein sequence ID" value="ENSNFUP00015016459.1"/>
    <property type="gene ID" value="ENSNFUG00015007888.1"/>
</dbReference>
<dbReference type="InterPro" id="IPR000355">
    <property type="entry name" value="Chemokine_rcpt"/>
</dbReference>
<reference evidence="15" key="3">
    <citation type="submission" date="2025-05" db="UniProtKB">
        <authorList>
            <consortium name="Ensembl"/>
        </authorList>
    </citation>
    <scope>IDENTIFICATION</scope>
</reference>
<evidence type="ECO:0000256" key="3">
    <source>
        <dbReference type="ARBA" id="ARBA00022692"/>
    </source>
</evidence>
<organism evidence="15 16">
    <name type="scientific">Nothobranchius furzeri</name>
    <name type="common">Turquoise killifish</name>
    <dbReference type="NCBI Taxonomy" id="105023"/>
    <lineage>
        <taxon>Eukaryota</taxon>
        <taxon>Metazoa</taxon>
        <taxon>Chordata</taxon>
        <taxon>Craniata</taxon>
        <taxon>Vertebrata</taxon>
        <taxon>Euteleostomi</taxon>
        <taxon>Actinopterygii</taxon>
        <taxon>Neopterygii</taxon>
        <taxon>Teleostei</taxon>
        <taxon>Neoteleostei</taxon>
        <taxon>Acanthomorphata</taxon>
        <taxon>Ovalentaria</taxon>
        <taxon>Atherinomorphae</taxon>
        <taxon>Cyprinodontiformes</taxon>
        <taxon>Nothobranchiidae</taxon>
        <taxon>Nothobranchius</taxon>
    </lineage>
</organism>
<dbReference type="GO" id="GO:0006955">
    <property type="term" value="P:immune response"/>
    <property type="evidence" value="ECO:0007669"/>
    <property type="project" value="TreeGrafter"/>
</dbReference>
<dbReference type="PRINTS" id="PR00657">
    <property type="entry name" value="CCCHEMOKINER"/>
</dbReference>